<evidence type="ECO:0000256" key="1">
    <source>
        <dbReference type="SAM" id="MobiDB-lite"/>
    </source>
</evidence>
<name>A0A382WYS7_9ZZZZ</name>
<gene>
    <name evidence="2" type="ORF">METZ01_LOCUS416349</name>
</gene>
<organism evidence="2">
    <name type="scientific">marine metagenome</name>
    <dbReference type="NCBI Taxonomy" id="408172"/>
    <lineage>
        <taxon>unclassified sequences</taxon>
        <taxon>metagenomes</taxon>
        <taxon>ecological metagenomes</taxon>
    </lineage>
</organism>
<protein>
    <submittedName>
        <fullName evidence="2">Uncharacterized protein</fullName>
    </submittedName>
</protein>
<accession>A0A382WYS7</accession>
<reference evidence="2" key="1">
    <citation type="submission" date="2018-05" db="EMBL/GenBank/DDBJ databases">
        <authorList>
            <person name="Lanie J.A."/>
            <person name="Ng W.-L."/>
            <person name="Kazmierczak K.M."/>
            <person name="Andrzejewski T.M."/>
            <person name="Davidsen T.M."/>
            <person name="Wayne K.J."/>
            <person name="Tettelin H."/>
            <person name="Glass J.I."/>
            <person name="Rusch D."/>
            <person name="Podicherti R."/>
            <person name="Tsui H.-C.T."/>
            <person name="Winkler M.E."/>
        </authorList>
    </citation>
    <scope>NUCLEOTIDE SEQUENCE</scope>
</reference>
<dbReference type="EMBL" id="UINC01163272">
    <property type="protein sequence ID" value="SVD63495.1"/>
    <property type="molecule type" value="Genomic_DNA"/>
</dbReference>
<evidence type="ECO:0000313" key="2">
    <source>
        <dbReference type="EMBL" id="SVD63495.1"/>
    </source>
</evidence>
<feature type="non-terminal residue" evidence="2">
    <location>
        <position position="67"/>
    </location>
</feature>
<dbReference type="AlphaFoldDB" id="A0A382WYS7"/>
<proteinExistence type="predicted"/>
<feature type="region of interest" description="Disordered" evidence="1">
    <location>
        <begin position="1"/>
        <end position="21"/>
    </location>
</feature>
<sequence>MATYNVTGVGGTTGHPSNGRTPYLVENTIDVSAVNGDSGSAQNDVLKCIDVPAETLIMAAGVEVLTA</sequence>